<sequence length="161" mass="18143">MSPMVVKKCLDCGVSYEVLPTEVAWRNYCVACYTIRKTLQEQGLSKEEIEHVRKDISPQVKVEVITPSKEVPILTVPQIKEQMKVEYEGFVGEIPKKGMQFKEVSFSLGEKVSVNFQSKNAQIGTTISVGGVSPELAYQSAVNFVKARLKEEVKKIREEML</sequence>
<accession>A0AA35CRI5</accession>
<protein>
    <submittedName>
        <fullName evidence="1">Uncharacterized protein</fullName>
    </submittedName>
</protein>
<keyword evidence="2" id="KW-1185">Reference proteome</keyword>
<organism evidence="1 2">
    <name type="scientific">Lokiarchaeia virus VerdaV1</name>
    <dbReference type="NCBI Taxonomy" id="3070170"/>
    <lineage>
        <taxon>Viruses</taxon>
        <taxon>Duplodnaviria</taxon>
        <taxon>Heunggongvirae</taxon>
        <taxon>Uroviricota</taxon>
        <taxon>Caudoviricetes</taxon>
        <taxon>Verdandiviridae</taxon>
        <taxon>Dolusvirus</taxon>
        <taxon>Dolusvirus shimokitaense</taxon>
    </lineage>
</organism>
<dbReference type="Proteomes" id="UP001162252">
    <property type="component" value="Segment"/>
</dbReference>
<dbReference type="GeneID" id="80402189"/>
<reference evidence="1 2" key="1">
    <citation type="journal article" date="2022" name="Nat. Microbiol.">
        <title>Three families of Asgard archaeal viruses identified in metagenome-assembled genomes.</title>
        <authorList>
            <person name="Medvedeva S."/>
            <person name="Sun J."/>
            <person name="Yutin N."/>
            <person name="Koonin E.V."/>
            <person name="Nunoura T."/>
            <person name="Rinke C."/>
            <person name="Krupovic M."/>
        </authorList>
    </citation>
    <scope>NUCLEOTIDE SEQUENCE [LARGE SCALE GENOMIC DNA]</scope>
    <source>
        <strain evidence="1">VerdaV1</strain>
    </source>
</reference>
<name>A0AA35CRI5_9CAUD</name>
<proteinExistence type="predicted"/>
<evidence type="ECO:0000313" key="1">
    <source>
        <dbReference type="EMBL" id="BDI54880.1"/>
    </source>
</evidence>
<dbReference type="RefSeq" id="YP_010772476.1">
    <property type="nucleotide sequence ID" value="NC_074644.1"/>
</dbReference>
<evidence type="ECO:0000313" key="2">
    <source>
        <dbReference type="Proteomes" id="UP001162252"/>
    </source>
</evidence>
<dbReference type="EMBL" id="LC711077">
    <property type="protein sequence ID" value="BDI54880.1"/>
    <property type="molecule type" value="Genomic_DNA"/>
</dbReference>
<dbReference type="KEGG" id="vg:80402189"/>